<dbReference type="Pfam" id="PF00682">
    <property type="entry name" value="HMGL-like"/>
    <property type="match status" value="1"/>
</dbReference>
<comment type="cofactor">
    <cofactor evidence="1 11">
        <name>biotin</name>
        <dbReference type="ChEBI" id="CHEBI:57586"/>
    </cofactor>
</comment>
<evidence type="ECO:0000259" key="19">
    <source>
        <dbReference type="PROSITE" id="PS50991"/>
    </source>
</evidence>
<dbReference type="Proteomes" id="UP000650081">
    <property type="component" value="Unassembled WGS sequence"/>
</dbReference>
<dbReference type="NCBIfam" id="NF009554">
    <property type="entry name" value="PRK12999.1"/>
    <property type="match status" value="1"/>
</dbReference>
<evidence type="ECO:0000256" key="9">
    <source>
        <dbReference type="ARBA" id="ARBA00023267"/>
    </source>
</evidence>
<feature type="binding site" evidence="14">
    <location>
        <position position="763"/>
    </location>
    <ligand>
        <name>Mn(2+)</name>
        <dbReference type="ChEBI" id="CHEBI:29035"/>
    </ligand>
</feature>
<dbReference type="PROSITE" id="PS50968">
    <property type="entry name" value="BIOTINYL_LIPOYL"/>
    <property type="match status" value="1"/>
</dbReference>
<dbReference type="PROSITE" id="PS50975">
    <property type="entry name" value="ATP_GRASP"/>
    <property type="match status" value="1"/>
</dbReference>
<dbReference type="Gene3D" id="3.10.600.10">
    <property type="entry name" value="pyruvate carboxylase f1077a mutant domain"/>
    <property type="match status" value="1"/>
</dbReference>
<dbReference type="GO" id="GO:0004736">
    <property type="term" value="F:pyruvate carboxylase activity"/>
    <property type="evidence" value="ECO:0007669"/>
    <property type="project" value="UniProtKB-EC"/>
</dbReference>
<comment type="pathway">
    <text evidence="2">Carbohydrate biosynthesis; gluconeogenesis.</text>
</comment>
<dbReference type="InterPro" id="IPR005482">
    <property type="entry name" value="Biotin_COase_C"/>
</dbReference>
<dbReference type="InterPro" id="IPR011053">
    <property type="entry name" value="Single_hybrid_motif"/>
</dbReference>
<dbReference type="SUPFAM" id="SSF89000">
    <property type="entry name" value="post-HMGL domain-like"/>
    <property type="match status" value="1"/>
</dbReference>
<dbReference type="GO" id="GO:0005737">
    <property type="term" value="C:cytoplasm"/>
    <property type="evidence" value="ECO:0007669"/>
    <property type="project" value="TreeGrafter"/>
</dbReference>
<evidence type="ECO:0000256" key="14">
    <source>
        <dbReference type="PIRSR" id="PIRSR001594-3"/>
    </source>
</evidence>
<dbReference type="Gene3D" id="3.20.20.70">
    <property type="entry name" value="Aldolase class I"/>
    <property type="match status" value="1"/>
</dbReference>
<feature type="binding site" evidence="13">
    <location>
        <position position="124"/>
    </location>
    <ligand>
        <name>ATP</name>
        <dbReference type="ChEBI" id="CHEBI:30616"/>
    </ligand>
</feature>
<feature type="binding site" evidence="14">
    <location>
        <position position="548"/>
    </location>
    <ligand>
        <name>Mn(2+)</name>
        <dbReference type="ChEBI" id="CHEBI:29035"/>
    </ligand>
</feature>
<dbReference type="InterPro" id="IPR055268">
    <property type="entry name" value="PCB-like"/>
</dbReference>
<dbReference type="InterPro" id="IPR011761">
    <property type="entry name" value="ATP-grasp"/>
</dbReference>
<feature type="domain" description="Pyruvate carboxyltransferase" evidence="19">
    <location>
        <begin position="539"/>
        <end position="824"/>
    </location>
</feature>
<dbReference type="Pfam" id="PF02436">
    <property type="entry name" value="PYC_OADA"/>
    <property type="match status" value="1"/>
</dbReference>
<dbReference type="InterPro" id="IPR001882">
    <property type="entry name" value="Biotin_BS"/>
</dbReference>
<dbReference type="InterPro" id="IPR013785">
    <property type="entry name" value="Aldolase_TIM"/>
</dbReference>
<evidence type="ECO:0000313" key="21">
    <source>
        <dbReference type="Proteomes" id="UP000650081"/>
    </source>
</evidence>
<dbReference type="PANTHER" id="PTHR43778">
    <property type="entry name" value="PYRUVATE CARBOXYLASE"/>
    <property type="match status" value="1"/>
</dbReference>
<dbReference type="Gene3D" id="3.30.470.20">
    <property type="entry name" value="ATP-grasp fold, B domain"/>
    <property type="match status" value="1"/>
</dbReference>
<dbReference type="FunFam" id="3.40.50.20:FF:000010">
    <property type="entry name" value="Propionyl-CoA carboxylase subunit alpha"/>
    <property type="match status" value="1"/>
</dbReference>
<dbReference type="PROSITE" id="PS50979">
    <property type="entry name" value="BC"/>
    <property type="match status" value="1"/>
</dbReference>
<dbReference type="FunFam" id="3.30.1490.20:FF:000003">
    <property type="entry name" value="acetyl-CoA carboxylase isoform X1"/>
    <property type="match status" value="1"/>
</dbReference>
<feature type="domain" description="ATP-grasp" evidence="17">
    <location>
        <begin position="128"/>
        <end position="325"/>
    </location>
</feature>
<keyword evidence="20" id="KW-0670">Pyruvate</keyword>
<keyword evidence="5 11" id="KW-0436">Ligase</keyword>
<evidence type="ECO:0000256" key="1">
    <source>
        <dbReference type="ARBA" id="ARBA00001953"/>
    </source>
</evidence>
<dbReference type="SUPFAM" id="SSF56059">
    <property type="entry name" value="Glutathione synthetase ATP-binding domain-like"/>
    <property type="match status" value="1"/>
</dbReference>
<comment type="caution">
    <text evidence="20">The sequence shown here is derived from an EMBL/GenBank/DDBJ whole genome shotgun (WGS) entry which is preliminary data.</text>
</comment>
<feature type="binding site" description="via carbamate group" evidence="14">
    <location>
        <position position="734"/>
    </location>
    <ligand>
        <name>Mn(2+)</name>
        <dbReference type="ChEBI" id="CHEBI:29035"/>
    </ligand>
</feature>
<keyword evidence="8 11" id="KW-0067">ATP-binding</keyword>
<dbReference type="SMART" id="SM00878">
    <property type="entry name" value="Biotin_carb_C"/>
    <property type="match status" value="1"/>
</dbReference>
<keyword evidence="9 11" id="KW-0092">Biotin</keyword>
<dbReference type="FunFam" id="3.20.20.70:FF:000033">
    <property type="entry name" value="Pyruvate carboxylase"/>
    <property type="match status" value="1"/>
</dbReference>
<feature type="binding site" evidence="13">
    <location>
        <position position="621"/>
    </location>
    <ligand>
        <name>substrate</name>
    </ligand>
</feature>
<dbReference type="InterPro" id="IPR000089">
    <property type="entry name" value="Biotin_lipoyl"/>
</dbReference>
<evidence type="ECO:0000256" key="10">
    <source>
        <dbReference type="ARBA" id="ARBA00023268"/>
    </source>
</evidence>
<feature type="domain" description="Biotin carboxylation" evidence="18">
    <location>
        <begin position="8"/>
        <end position="461"/>
    </location>
</feature>
<dbReference type="InterPro" id="IPR005481">
    <property type="entry name" value="BC-like_N"/>
</dbReference>
<feature type="binding site" evidence="13">
    <location>
        <position position="898"/>
    </location>
    <ligand>
        <name>substrate</name>
    </ligand>
</feature>
<dbReference type="PROSITE" id="PS50991">
    <property type="entry name" value="PYR_CT"/>
    <property type="match status" value="1"/>
</dbReference>
<proteinExistence type="predicted"/>
<feature type="modified residue" description="N6-biotinyllysine" evidence="15">
    <location>
        <position position="1133"/>
    </location>
</feature>
<evidence type="ECO:0000256" key="6">
    <source>
        <dbReference type="ARBA" id="ARBA00022723"/>
    </source>
</evidence>
<dbReference type="Pfam" id="PF02786">
    <property type="entry name" value="CPSase_L_D2"/>
    <property type="match status" value="1"/>
</dbReference>
<evidence type="ECO:0000256" key="12">
    <source>
        <dbReference type="PIRSR" id="PIRSR001594-1"/>
    </source>
</evidence>
<dbReference type="InterPro" id="IPR005930">
    <property type="entry name" value="Pyruv_COase"/>
</dbReference>
<dbReference type="Pfam" id="PF00289">
    <property type="entry name" value="Biotin_carb_N"/>
    <property type="match status" value="1"/>
</dbReference>
<feature type="modified residue" description="N6-carboxylysine" evidence="15">
    <location>
        <position position="734"/>
    </location>
</feature>
<accession>A0A923PJG9</accession>
<evidence type="ECO:0000256" key="2">
    <source>
        <dbReference type="ARBA" id="ARBA00004742"/>
    </source>
</evidence>
<comment type="function">
    <text evidence="11">Catalyzes a 2-step reaction, involving the ATP-dependent carboxylation of the covalently attached biotin in the first step and the transfer of the carboxyl group to pyruvate in the second.</text>
</comment>
<organism evidence="20 21">
    <name type="scientific">Neolewinella lacunae</name>
    <dbReference type="NCBI Taxonomy" id="1517758"/>
    <lineage>
        <taxon>Bacteria</taxon>
        <taxon>Pseudomonadati</taxon>
        <taxon>Bacteroidota</taxon>
        <taxon>Saprospiria</taxon>
        <taxon>Saprospirales</taxon>
        <taxon>Lewinellaceae</taxon>
        <taxon>Neolewinella</taxon>
    </lineage>
</organism>
<dbReference type="SUPFAM" id="SSF51569">
    <property type="entry name" value="Aldolase"/>
    <property type="match status" value="1"/>
</dbReference>
<evidence type="ECO:0000256" key="5">
    <source>
        <dbReference type="ARBA" id="ARBA00022598"/>
    </source>
</evidence>
<dbReference type="InterPro" id="IPR000891">
    <property type="entry name" value="PYR_CT"/>
</dbReference>
<name>A0A923PJG9_9BACT</name>
<protein>
    <recommendedName>
        <fullName evidence="3 11">Pyruvate carboxylase</fullName>
        <ecNumber evidence="3 11">6.4.1.1</ecNumber>
    </recommendedName>
</protein>
<dbReference type="EC" id="6.4.1.1" evidence="3 11"/>
<sequence>MTTPKITRFRKILVANRGEIAIRILRAASELKLRTVAIYTYEDRYSLHRYKADESYQIGPDDEPLRPYIDIKAIIKLAQEQKVDAIHPGYGFLSENVEFARACRDAGIAFVGPSPESMDQLGDKVAAKELARRVNVPLIRDSNKDISDPNVAAAEAADIGYPVIIKAASGGGGRGMRVVRNEKDLRNEVVDAASEAEKAFGDGTIFLEKFIENPRHIEVQLLGDHYGNLVHLHERDCSVQRRFQKVVEVAPAANLSQEVKDQLFDYALRLGREVGYYCAGTVEFLVDADDSVYFIEVNPRIQVEHTITEEVTGIDLVRTQFLVTMGYPLSHPTIFIKDQDSVKVNGFAIQCRVTTEDPGNNFKPDYGTLIAYRSASGMGIRLDAGSAFPGAVISPYFDSLLVKVTGTGRTLQGAADRLHRALREFRVRGVKTNIGFLLNLLENEDFQRGKATVRFIPDHPELMKAHNFRDRGTKLLSYLADVIVNGNPDVKNPDPTRTFLKPVVPTFDPFAEVPKGSRDLLLEKGRDGFIDWLKAEKKIHYTDTTFRDAHQSLLATRMRMVDMLNVARSYAINQPADLFSMEVWGGATFDVALRFLKADPWRRLRKLRTAMPNTLFQMLLRGSNAVGYKAYPDNLIIKFIEEAATGFPTHDRDGQVTGMTGGIDLFRIFDSLNWVKNMEVSIKTVRENTKSLAEACICYSGDITDPKKTKFDLNYYVTLAKQLESAGAHLLCIKDMAGLLKPLAATELIQALKDATSLPIHLHTHDTSGIQSATYLRAIEAGVDIVDVAINSLSGLTSQPGYNSIAAMLQGHPRENPVNLPLLNQYADYWETVRTFYYPFETELRAGTATIYDTEIPGGQYSNLRPQARGLGLEERFPTIRQNYAAANELFGNLIKVTPSSKVVGDMAMFMTSNDLTADDVRQRGQKLDFPDSVKDLMRGDLGQIEGGFDPEVQKLVLKDEKPYTDRPNAHLEPIDWAAAREDYEKQFGVAPPDDKALLSYLLYPKVYAEYFAFEEEFGQVANLPTPAFFYGLKPNEEVLVRLSAGKTITVKYLNMTEADGHGNRLVFFSLNGQTRSITVRDRSKSTKLVAHQKAAGPGQVGSPLMGNLSRILVKVGDKVSAGDPLFVIEAMKMESTITSPSDGEVLGIALKEKTLVEANDLVVTVG</sequence>
<dbReference type="SUPFAM" id="SSF51230">
    <property type="entry name" value="Single hybrid motif"/>
    <property type="match status" value="1"/>
</dbReference>
<dbReference type="RefSeq" id="WP_187467252.1">
    <property type="nucleotide sequence ID" value="NZ_JACSIT010000120.1"/>
</dbReference>
<dbReference type="EMBL" id="JACSIT010000120">
    <property type="protein sequence ID" value="MBC6995205.1"/>
    <property type="molecule type" value="Genomic_DNA"/>
</dbReference>
<evidence type="ECO:0000259" key="17">
    <source>
        <dbReference type="PROSITE" id="PS50975"/>
    </source>
</evidence>
<keyword evidence="21" id="KW-1185">Reference proteome</keyword>
<evidence type="ECO:0000256" key="15">
    <source>
        <dbReference type="PIRSR" id="PIRSR001594-4"/>
    </source>
</evidence>
<keyword evidence="6 14" id="KW-0479">Metal-binding</keyword>
<dbReference type="CDD" id="cd06850">
    <property type="entry name" value="biotinyl_domain"/>
    <property type="match status" value="1"/>
</dbReference>
<dbReference type="PANTHER" id="PTHR43778:SF2">
    <property type="entry name" value="PYRUVATE CARBOXYLASE, MITOCHONDRIAL"/>
    <property type="match status" value="1"/>
</dbReference>
<dbReference type="PROSITE" id="PS00867">
    <property type="entry name" value="CPSASE_2"/>
    <property type="match status" value="1"/>
</dbReference>
<evidence type="ECO:0000259" key="18">
    <source>
        <dbReference type="PROSITE" id="PS50979"/>
    </source>
</evidence>
<reference evidence="20" key="1">
    <citation type="submission" date="2020-08" db="EMBL/GenBank/DDBJ databases">
        <title>Lewinella bacteria from marine environments.</title>
        <authorList>
            <person name="Zhong Y."/>
        </authorList>
    </citation>
    <scope>NUCLEOTIDE SEQUENCE</scope>
    <source>
        <strain evidence="20">KCTC 42187</strain>
    </source>
</reference>
<dbReference type="GO" id="GO:0005524">
    <property type="term" value="F:ATP binding"/>
    <property type="evidence" value="ECO:0007669"/>
    <property type="project" value="UniProtKB-UniRule"/>
</dbReference>
<keyword evidence="7 11" id="KW-0547">Nucleotide-binding</keyword>
<dbReference type="InterPro" id="IPR011764">
    <property type="entry name" value="Biotin_carboxylation_dom"/>
</dbReference>
<evidence type="ECO:0000313" key="20">
    <source>
        <dbReference type="EMBL" id="MBC6995205.1"/>
    </source>
</evidence>
<dbReference type="CDD" id="cd07937">
    <property type="entry name" value="DRE_TIM_PC_TC_5S"/>
    <property type="match status" value="1"/>
</dbReference>
<evidence type="ECO:0000256" key="13">
    <source>
        <dbReference type="PIRSR" id="PIRSR001594-2"/>
    </source>
</evidence>
<dbReference type="PROSITE" id="PS00866">
    <property type="entry name" value="CPSASE_1"/>
    <property type="match status" value="1"/>
</dbReference>
<feature type="domain" description="Lipoyl-binding" evidence="16">
    <location>
        <begin position="1092"/>
        <end position="1167"/>
    </location>
</feature>
<dbReference type="NCBIfam" id="TIGR01235">
    <property type="entry name" value="pyruv_carbox"/>
    <property type="match status" value="1"/>
</dbReference>
<dbReference type="Pfam" id="PF02785">
    <property type="entry name" value="Biotin_carb_C"/>
    <property type="match status" value="1"/>
</dbReference>
<evidence type="ECO:0000256" key="4">
    <source>
        <dbReference type="ARBA" id="ARBA00022432"/>
    </source>
</evidence>
<dbReference type="GO" id="GO:0006094">
    <property type="term" value="P:gluconeogenesis"/>
    <property type="evidence" value="ECO:0007669"/>
    <property type="project" value="UniProtKB-KW"/>
</dbReference>
<dbReference type="NCBIfam" id="NF006761">
    <property type="entry name" value="PRK09282.1"/>
    <property type="match status" value="1"/>
</dbReference>
<dbReference type="SUPFAM" id="SSF52440">
    <property type="entry name" value="PreATP-grasp domain"/>
    <property type="match status" value="1"/>
</dbReference>
<gene>
    <name evidence="20" type="ORF">H9S92_13585</name>
</gene>
<feature type="binding site" evidence="13">
    <location>
        <position position="208"/>
    </location>
    <ligand>
        <name>ATP</name>
        <dbReference type="ChEBI" id="CHEBI:30616"/>
    </ligand>
</feature>
<evidence type="ECO:0000256" key="8">
    <source>
        <dbReference type="ARBA" id="ARBA00022840"/>
    </source>
</evidence>
<dbReference type="AlphaFoldDB" id="A0A923PJG9"/>
<dbReference type="GO" id="GO:0046872">
    <property type="term" value="F:metal ion binding"/>
    <property type="evidence" value="ECO:0007669"/>
    <property type="project" value="UniProtKB-KW"/>
</dbReference>
<evidence type="ECO:0000256" key="7">
    <source>
        <dbReference type="ARBA" id="ARBA00022741"/>
    </source>
</evidence>
<evidence type="ECO:0000259" key="16">
    <source>
        <dbReference type="PROSITE" id="PS50968"/>
    </source>
</evidence>
<dbReference type="Gene3D" id="2.40.50.100">
    <property type="match status" value="1"/>
</dbReference>
<dbReference type="PIRSF" id="PIRSF001594">
    <property type="entry name" value="Pyruv_carbox"/>
    <property type="match status" value="1"/>
</dbReference>
<dbReference type="InterPro" id="IPR005479">
    <property type="entry name" value="CPAse_ATP-bd"/>
</dbReference>
<feature type="active site" evidence="12">
    <location>
        <position position="300"/>
    </location>
</feature>
<keyword evidence="10" id="KW-0511">Multifunctional enzyme</keyword>
<evidence type="ECO:0000256" key="3">
    <source>
        <dbReference type="ARBA" id="ARBA00013057"/>
    </source>
</evidence>
<feature type="binding site" evidence="14">
    <location>
        <position position="765"/>
    </location>
    <ligand>
        <name>Mn(2+)</name>
        <dbReference type="ChEBI" id="CHEBI:29035"/>
    </ligand>
</feature>
<comment type="catalytic activity">
    <reaction evidence="11">
        <text>hydrogencarbonate + pyruvate + ATP = oxaloacetate + ADP + phosphate + H(+)</text>
        <dbReference type="Rhea" id="RHEA:20844"/>
        <dbReference type="ChEBI" id="CHEBI:15361"/>
        <dbReference type="ChEBI" id="CHEBI:15378"/>
        <dbReference type="ChEBI" id="CHEBI:16452"/>
        <dbReference type="ChEBI" id="CHEBI:17544"/>
        <dbReference type="ChEBI" id="CHEBI:30616"/>
        <dbReference type="ChEBI" id="CHEBI:43474"/>
        <dbReference type="ChEBI" id="CHEBI:456216"/>
        <dbReference type="EC" id="6.4.1.1"/>
    </reaction>
</comment>
<dbReference type="InterPro" id="IPR016185">
    <property type="entry name" value="PreATP-grasp_dom_sf"/>
</dbReference>
<dbReference type="Pfam" id="PF00364">
    <property type="entry name" value="Biotin_lipoyl"/>
    <property type="match status" value="1"/>
</dbReference>
<keyword evidence="4" id="KW-0312">Gluconeogenesis</keyword>
<dbReference type="FunFam" id="2.40.50.100:FF:000003">
    <property type="entry name" value="Acetyl-CoA carboxylase biotin carboxyl carrier protein"/>
    <property type="match status" value="1"/>
</dbReference>
<dbReference type="PROSITE" id="PS00188">
    <property type="entry name" value="BIOTIN"/>
    <property type="match status" value="1"/>
</dbReference>
<dbReference type="SUPFAM" id="SSF51246">
    <property type="entry name" value="Rudiment single hybrid motif"/>
    <property type="match status" value="1"/>
</dbReference>
<dbReference type="InterPro" id="IPR011054">
    <property type="entry name" value="Rudment_hybrid_motif"/>
</dbReference>
<dbReference type="InterPro" id="IPR003379">
    <property type="entry name" value="Carboxylase_cons_dom"/>
</dbReference>
<evidence type="ECO:0000256" key="11">
    <source>
        <dbReference type="PIRNR" id="PIRNR001594"/>
    </source>
</evidence>